<sequence length="512" mass="56177">MTDVFPTMTFSYKNILTGTSAAALLGLLAFSTSSCDKQFLELNDPTRLPTTEGYTDSLSIFNGVTAAYSSLQDFYGRSGGSRGWFVFAEIPSDNSFTVTSGERLNEFNDFTLISDNQHVQSYWQSTYRAIARCNIVLSRAGAIKLTAATRNRYYGEVRFIRALAYFNAVRIWGDVPLVTQEIESIPDAYQFGRRPAAEVYAQIEQDLAFAEANLPVTQTGTSLGRATKGAATALLGKVLLTQKKYQQAADKLQALATGTTYSLLPVYANIFATSNEMNNEIIFAARYTKGALGLGSAFTTWFMPAYSSAQSTALLGAAFTGQQFNTVDTDLVAAFTASGTTDVRAATSYTLPSNPAANAQYYTKKYIDTPTSATDAENDWIVLRHADVLLMYAEAVNEASGPNTSALTAVNQVIRRSRNLPVNTPNANVDLPASTTTQALRTRIELERRLELSFEGHRWFDLVRTDRAIPVMNAFFTRTGSATRIDQNDLLFPIPVQEIQTNPILTQNPGYN</sequence>
<name>A0A328BP67_9BACT</name>
<evidence type="ECO:0000256" key="1">
    <source>
        <dbReference type="ARBA" id="ARBA00004442"/>
    </source>
</evidence>
<comment type="caution">
    <text evidence="8">The sequence shown here is derived from an EMBL/GenBank/DDBJ whole genome shotgun (WGS) entry which is preliminary data.</text>
</comment>
<organism evidence="8 9">
    <name type="scientific">Hymenobacter edaphi</name>
    <dbReference type="NCBI Taxonomy" id="2211146"/>
    <lineage>
        <taxon>Bacteria</taxon>
        <taxon>Pseudomonadati</taxon>
        <taxon>Bacteroidota</taxon>
        <taxon>Cytophagia</taxon>
        <taxon>Cytophagales</taxon>
        <taxon>Hymenobacteraceae</taxon>
        <taxon>Hymenobacter</taxon>
    </lineage>
</organism>
<dbReference type="SUPFAM" id="SSF48452">
    <property type="entry name" value="TPR-like"/>
    <property type="match status" value="1"/>
</dbReference>
<accession>A0A328BP67</accession>
<evidence type="ECO:0000259" key="6">
    <source>
        <dbReference type="Pfam" id="PF07980"/>
    </source>
</evidence>
<dbReference type="InterPro" id="IPR033985">
    <property type="entry name" value="SusD-like_N"/>
</dbReference>
<keyword evidence="5" id="KW-0998">Cell outer membrane</keyword>
<gene>
    <name evidence="8" type="ORF">DLM85_09535</name>
</gene>
<dbReference type="OrthoDB" id="9792139at2"/>
<dbReference type="Proteomes" id="UP000248553">
    <property type="component" value="Unassembled WGS sequence"/>
</dbReference>
<evidence type="ECO:0000256" key="5">
    <source>
        <dbReference type="ARBA" id="ARBA00023237"/>
    </source>
</evidence>
<feature type="domain" description="RagB/SusD" evidence="6">
    <location>
        <begin position="336"/>
        <end position="511"/>
    </location>
</feature>
<proteinExistence type="inferred from homology"/>
<evidence type="ECO:0000313" key="8">
    <source>
        <dbReference type="EMBL" id="RAK68261.1"/>
    </source>
</evidence>
<dbReference type="GO" id="GO:0009279">
    <property type="term" value="C:cell outer membrane"/>
    <property type="evidence" value="ECO:0007669"/>
    <property type="project" value="UniProtKB-SubCell"/>
</dbReference>
<keyword evidence="9" id="KW-1185">Reference proteome</keyword>
<comment type="similarity">
    <text evidence="2">Belongs to the SusD family.</text>
</comment>
<dbReference type="CDD" id="cd08977">
    <property type="entry name" value="SusD"/>
    <property type="match status" value="1"/>
</dbReference>
<comment type="subcellular location">
    <subcellularLocation>
        <location evidence="1">Cell outer membrane</location>
    </subcellularLocation>
</comment>
<dbReference type="EMBL" id="QHKM01000002">
    <property type="protein sequence ID" value="RAK68261.1"/>
    <property type="molecule type" value="Genomic_DNA"/>
</dbReference>
<dbReference type="InterPro" id="IPR011990">
    <property type="entry name" value="TPR-like_helical_dom_sf"/>
</dbReference>
<protein>
    <submittedName>
        <fullName evidence="8">RagB/SusD family nutrient uptake outer membrane protein</fullName>
    </submittedName>
</protein>
<feature type="domain" description="SusD-like N-terminal" evidence="7">
    <location>
        <begin position="87"/>
        <end position="240"/>
    </location>
</feature>
<reference evidence="9" key="1">
    <citation type="submission" date="2018-05" db="EMBL/GenBank/DDBJ databases">
        <authorList>
            <person name="Nie L."/>
        </authorList>
    </citation>
    <scope>NUCLEOTIDE SEQUENCE [LARGE SCALE GENOMIC DNA]</scope>
    <source>
        <strain evidence="9">NL</strain>
    </source>
</reference>
<dbReference type="Pfam" id="PF14322">
    <property type="entry name" value="SusD-like_3"/>
    <property type="match status" value="1"/>
</dbReference>
<dbReference type="InterPro" id="IPR012944">
    <property type="entry name" value="SusD_RagB_dom"/>
</dbReference>
<evidence type="ECO:0000313" key="9">
    <source>
        <dbReference type="Proteomes" id="UP000248553"/>
    </source>
</evidence>
<keyword evidence="4" id="KW-0472">Membrane</keyword>
<evidence type="ECO:0000256" key="3">
    <source>
        <dbReference type="ARBA" id="ARBA00022729"/>
    </source>
</evidence>
<dbReference type="Pfam" id="PF07980">
    <property type="entry name" value="SusD_RagB"/>
    <property type="match status" value="1"/>
</dbReference>
<evidence type="ECO:0000256" key="4">
    <source>
        <dbReference type="ARBA" id="ARBA00023136"/>
    </source>
</evidence>
<dbReference type="Gene3D" id="1.25.40.390">
    <property type="match status" value="1"/>
</dbReference>
<evidence type="ECO:0000259" key="7">
    <source>
        <dbReference type="Pfam" id="PF14322"/>
    </source>
</evidence>
<keyword evidence="3" id="KW-0732">Signal</keyword>
<evidence type="ECO:0000256" key="2">
    <source>
        <dbReference type="ARBA" id="ARBA00006275"/>
    </source>
</evidence>
<dbReference type="AlphaFoldDB" id="A0A328BP67"/>